<feature type="domain" description="GmrSD restriction endonucleases N-terminal" evidence="1">
    <location>
        <begin position="59"/>
        <end position="196"/>
    </location>
</feature>
<gene>
    <name evidence="2" type="ORF">HXO88_09230</name>
</gene>
<accession>A0A930WGA1</accession>
<dbReference type="PANTHER" id="PTHR39639">
    <property type="entry name" value="CHROMOSOME 16, WHOLE GENOME SHOTGUN SEQUENCE"/>
    <property type="match status" value="1"/>
</dbReference>
<evidence type="ECO:0000313" key="3">
    <source>
        <dbReference type="Proteomes" id="UP000721045"/>
    </source>
</evidence>
<organism evidence="2 3">
    <name type="scientific">Streptococcus intermedius</name>
    <dbReference type="NCBI Taxonomy" id="1338"/>
    <lineage>
        <taxon>Bacteria</taxon>
        <taxon>Bacillati</taxon>
        <taxon>Bacillota</taxon>
        <taxon>Bacilli</taxon>
        <taxon>Lactobacillales</taxon>
        <taxon>Streptococcaceae</taxon>
        <taxon>Streptococcus</taxon>
        <taxon>Streptococcus anginosus group</taxon>
    </lineage>
</organism>
<dbReference type="Proteomes" id="UP000721045">
    <property type="component" value="Unassembled WGS sequence"/>
</dbReference>
<dbReference type="EMBL" id="JABZYP010000065">
    <property type="protein sequence ID" value="MBF1713885.1"/>
    <property type="molecule type" value="Genomic_DNA"/>
</dbReference>
<dbReference type="PANTHER" id="PTHR39639:SF1">
    <property type="entry name" value="DUF262 DOMAIN-CONTAINING PROTEIN"/>
    <property type="match status" value="1"/>
</dbReference>
<proteinExistence type="predicted"/>
<name>A0A930WGA1_STRIT</name>
<dbReference type="Pfam" id="PF03235">
    <property type="entry name" value="GmrSD_N"/>
    <property type="match status" value="1"/>
</dbReference>
<dbReference type="AlphaFoldDB" id="A0A930WGA1"/>
<comment type="caution">
    <text evidence="2">The sequence shown here is derived from an EMBL/GenBank/DDBJ whole genome shotgun (WGS) entry which is preliminary data.</text>
</comment>
<evidence type="ECO:0000313" key="2">
    <source>
        <dbReference type="EMBL" id="MBF1713885.1"/>
    </source>
</evidence>
<evidence type="ECO:0000259" key="1">
    <source>
        <dbReference type="Pfam" id="PF03235"/>
    </source>
</evidence>
<protein>
    <submittedName>
        <fullName evidence="2">DUF262 domain-containing protein</fullName>
    </submittedName>
</protein>
<dbReference type="InterPro" id="IPR004919">
    <property type="entry name" value="GmrSD_N"/>
</dbReference>
<sequence>MSTEVTDTIQNEEIEIEDTSSEQDKRIAYPFNPNDIEIETPPYTIGYLIDRMEHGEINMNTDFQRKGNLWTEEKQSRLIESILLGLPLPAFYFDTANKEWDIIDGLQRCCSIENFCVKKTLRLKGLEFLAEKDGKQYLEGLGFDDLDRELQRGIITRPITVNLIKKAPRSIRFILFKRLNTGGLELTPQEIRNAVYQGYAADTIKSMAKLPEFIRATGGKILTSRMQDRDFVSRFVAFYLIDYSKYQPGLDDFINRSMDLLEKEDAKDIENKFKKALNLSYEIFKEDAFRKRTDLNERQRPINKAYFEVITVLFAKLSDQNERELLNHKCLFKENLMTLMANDRYSNSLSRGTGTKDSVNIRFSWFQQILNKSIEGIKIKISDDNKIEDIRL</sequence>
<reference evidence="2" key="1">
    <citation type="submission" date="2020-04" db="EMBL/GenBank/DDBJ databases">
        <title>Deep metagenomics examines the oral microbiome during advanced dental caries in children, revealing novel taxa and co-occurrences with host molecules.</title>
        <authorList>
            <person name="Baker J.L."/>
            <person name="Morton J.T."/>
            <person name="Dinis M."/>
            <person name="Alvarez R."/>
            <person name="Tran N.C."/>
            <person name="Knight R."/>
            <person name="Edlund A."/>
        </authorList>
    </citation>
    <scope>NUCLEOTIDE SEQUENCE</scope>
    <source>
        <strain evidence="2">JCVI_23_bin.22</strain>
    </source>
</reference>